<evidence type="ECO:0000313" key="2">
    <source>
        <dbReference type="EMBL" id="KAK4500794.1"/>
    </source>
</evidence>
<dbReference type="CDD" id="cd09917">
    <property type="entry name" value="F-box_SF"/>
    <property type="match status" value="1"/>
</dbReference>
<organism evidence="2 3">
    <name type="scientific">Zasmidium cellare</name>
    <name type="common">Wine cellar mold</name>
    <name type="synonym">Racodium cellare</name>
    <dbReference type="NCBI Taxonomy" id="395010"/>
    <lineage>
        <taxon>Eukaryota</taxon>
        <taxon>Fungi</taxon>
        <taxon>Dikarya</taxon>
        <taxon>Ascomycota</taxon>
        <taxon>Pezizomycotina</taxon>
        <taxon>Dothideomycetes</taxon>
        <taxon>Dothideomycetidae</taxon>
        <taxon>Mycosphaerellales</taxon>
        <taxon>Mycosphaerellaceae</taxon>
        <taxon>Zasmidium</taxon>
    </lineage>
</organism>
<proteinExistence type="predicted"/>
<protein>
    <recommendedName>
        <fullName evidence="1">F-box domain-containing protein</fullName>
    </recommendedName>
</protein>
<evidence type="ECO:0000313" key="3">
    <source>
        <dbReference type="Proteomes" id="UP001305779"/>
    </source>
</evidence>
<feature type="domain" description="F-box" evidence="1">
    <location>
        <begin position="12"/>
        <end position="38"/>
    </location>
</feature>
<name>A0ABR0EH08_ZASCE</name>
<accession>A0ABR0EH08</accession>
<gene>
    <name evidence="2" type="ORF">PRZ48_008986</name>
</gene>
<dbReference type="SUPFAM" id="SSF81383">
    <property type="entry name" value="F-box domain"/>
    <property type="match status" value="1"/>
</dbReference>
<dbReference type="Proteomes" id="UP001305779">
    <property type="component" value="Unassembled WGS sequence"/>
</dbReference>
<sequence>MSAAEKTFGVAELFEAIASQLPACDLLSSRSVCRQWRVNIDGSKPILRKLFLLPAQDDYVTSVDNGLGLEWKSGSIEPQYGLRGMPQEGYDDTGPKLHNLNETLFRRSPDTSKEHWEITQNRGWRVKIHQGRISNILDFLFDPMSLRGYHNAFEMYLTQPPVKQVDLFAMVDMPADKTAKHTRSWTIRNEEGVKANHVKQHLEIQMLKMQCAQRGGRGKDMKGRVLWKESWLHIPGHVVLTKEDMETMMGVEAGEGEDQEGLGDLK</sequence>
<dbReference type="Pfam" id="PF00646">
    <property type="entry name" value="F-box"/>
    <property type="match status" value="1"/>
</dbReference>
<reference evidence="2 3" key="1">
    <citation type="journal article" date="2023" name="G3 (Bethesda)">
        <title>A chromosome-level genome assembly of Zasmidium syzygii isolated from banana leaves.</title>
        <authorList>
            <person name="van Westerhoven A.C."/>
            <person name="Mehrabi R."/>
            <person name="Talebi R."/>
            <person name="Steentjes M.B.F."/>
            <person name="Corcolon B."/>
            <person name="Chong P.A."/>
            <person name="Kema G.H.J."/>
            <person name="Seidl M.F."/>
        </authorList>
    </citation>
    <scope>NUCLEOTIDE SEQUENCE [LARGE SCALE GENOMIC DNA]</scope>
    <source>
        <strain evidence="2 3">P124</strain>
    </source>
</reference>
<evidence type="ECO:0000259" key="1">
    <source>
        <dbReference type="Pfam" id="PF00646"/>
    </source>
</evidence>
<keyword evidence="3" id="KW-1185">Reference proteome</keyword>
<dbReference type="InterPro" id="IPR036047">
    <property type="entry name" value="F-box-like_dom_sf"/>
</dbReference>
<comment type="caution">
    <text evidence="2">The sequence shown here is derived from an EMBL/GenBank/DDBJ whole genome shotgun (WGS) entry which is preliminary data.</text>
</comment>
<dbReference type="InterPro" id="IPR001810">
    <property type="entry name" value="F-box_dom"/>
</dbReference>
<dbReference type="EMBL" id="JAXOVC010000006">
    <property type="protein sequence ID" value="KAK4500794.1"/>
    <property type="molecule type" value="Genomic_DNA"/>
</dbReference>